<name>A0ABM5P2G2_9MOLU</name>
<evidence type="ECO:0000313" key="2">
    <source>
        <dbReference type="Proteomes" id="UP000018745"/>
    </source>
</evidence>
<gene>
    <name evidence="1" type="ORF">OVS_04025</name>
</gene>
<dbReference type="RefSeq" id="WP_024071562.1">
    <property type="nucleotide sequence ID" value="NC_023062.1"/>
</dbReference>
<sequence length="45" mass="4960">MKGKTKLILGGFGFLGANGVAWPILNNSYELFKNIKDFSWGGQQL</sequence>
<proteinExistence type="predicted"/>
<reference evidence="1 2" key="1">
    <citation type="journal article" date="2014" name="Genome Announc.">
        <title>Complete Genome Sequence of Mycoplasma ovis Strain Michigan, a Hemoplasma of Sheep with Two Distinct 16S rRNA Genes.</title>
        <authorList>
            <person name="Deshuillers P.L."/>
            <person name="Santos A.P."/>
            <person name="do Nascimento N.C."/>
            <person name="Hampel J.A."/>
            <person name="Bergin I.L."/>
            <person name="Dyson M.C."/>
            <person name="Messick J.B."/>
        </authorList>
    </citation>
    <scope>NUCLEOTIDE SEQUENCE [LARGE SCALE GENOMIC DNA]</scope>
    <source>
        <strain evidence="1 2">Michigan</strain>
    </source>
</reference>
<keyword evidence="2" id="KW-1185">Reference proteome</keyword>
<accession>A0ABM5P2G2</accession>
<dbReference type="EMBL" id="CP006935">
    <property type="protein sequence ID" value="AHC40536.1"/>
    <property type="molecule type" value="Genomic_DNA"/>
</dbReference>
<dbReference type="Proteomes" id="UP000018745">
    <property type="component" value="Chromosome"/>
</dbReference>
<evidence type="ECO:0000313" key="1">
    <source>
        <dbReference type="EMBL" id="AHC40536.1"/>
    </source>
</evidence>
<protein>
    <submittedName>
        <fullName evidence="1">Uncharacterized protein</fullName>
    </submittedName>
</protein>
<organism evidence="1 2">
    <name type="scientific">Mycoplasma ovis str. Michigan</name>
    <dbReference type="NCBI Taxonomy" id="1415773"/>
    <lineage>
        <taxon>Bacteria</taxon>
        <taxon>Bacillati</taxon>
        <taxon>Mycoplasmatota</taxon>
        <taxon>Mollicutes</taxon>
        <taxon>Mycoplasmataceae</taxon>
        <taxon>Mycoplasma</taxon>
    </lineage>
</organism>